<dbReference type="Proteomes" id="UP000834106">
    <property type="component" value="Chromosome 16"/>
</dbReference>
<reference evidence="2" key="1">
    <citation type="submission" date="2023-05" db="EMBL/GenBank/DDBJ databases">
        <authorList>
            <person name="Huff M."/>
        </authorList>
    </citation>
    <scope>NUCLEOTIDE SEQUENCE</scope>
</reference>
<dbReference type="AlphaFoldDB" id="A0AAD2E8W7"/>
<protein>
    <submittedName>
        <fullName evidence="2">Uncharacterized protein</fullName>
    </submittedName>
</protein>
<evidence type="ECO:0000256" key="1">
    <source>
        <dbReference type="SAM" id="MobiDB-lite"/>
    </source>
</evidence>
<accession>A0AAD2E8W7</accession>
<keyword evidence="3" id="KW-1185">Reference proteome</keyword>
<dbReference type="PANTHER" id="PTHR34956">
    <property type="entry name" value="OS05G0397300 PROTEIN"/>
    <property type="match status" value="1"/>
</dbReference>
<proteinExistence type="predicted"/>
<evidence type="ECO:0000313" key="2">
    <source>
        <dbReference type="EMBL" id="CAI9778900.1"/>
    </source>
</evidence>
<organism evidence="2 3">
    <name type="scientific">Fraxinus pennsylvanica</name>
    <dbReference type="NCBI Taxonomy" id="56036"/>
    <lineage>
        <taxon>Eukaryota</taxon>
        <taxon>Viridiplantae</taxon>
        <taxon>Streptophyta</taxon>
        <taxon>Embryophyta</taxon>
        <taxon>Tracheophyta</taxon>
        <taxon>Spermatophyta</taxon>
        <taxon>Magnoliopsida</taxon>
        <taxon>eudicotyledons</taxon>
        <taxon>Gunneridae</taxon>
        <taxon>Pentapetalae</taxon>
        <taxon>asterids</taxon>
        <taxon>lamiids</taxon>
        <taxon>Lamiales</taxon>
        <taxon>Oleaceae</taxon>
        <taxon>Oleeae</taxon>
        <taxon>Fraxinus</taxon>
    </lineage>
</organism>
<name>A0AAD2E8W7_9LAMI</name>
<evidence type="ECO:0000313" key="3">
    <source>
        <dbReference type="Proteomes" id="UP000834106"/>
    </source>
</evidence>
<dbReference type="EMBL" id="OU503051">
    <property type="protein sequence ID" value="CAI9778900.1"/>
    <property type="molecule type" value="Genomic_DNA"/>
</dbReference>
<sequence length="119" mass="13642">MEATVEVEDDVFFADLSKQISLLIMDDDEDSLHDNFPSVNQAFTQAIHPATQMPVLHQKTCTKERKGTGVFIPRSSHPGRKNRQERHTKFLRHSDISRGLPYVAHNKNNYNAPIRFTLP</sequence>
<dbReference type="PANTHER" id="PTHR34956:SF2">
    <property type="entry name" value="OS05G0397300 PROTEIN"/>
    <property type="match status" value="1"/>
</dbReference>
<feature type="region of interest" description="Disordered" evidence="1">
    <location>
        <begin position="64"/>
        <end position="86"/>
    </location>
</feature>
<gene>
    <name evidence="2" type="ORF">FPE_LOCUS26330</name>
</gene>